<reference evidence="1 2" key="2">
    <citation type="submission" date="2017-10" db="EMBL/GenBank/DDBJ databases">
        <title>Extensive intraspecific genome diversity in a model arbuscular mycorrhizal fungus.</title>
        <authorList>
            <person name="Chen E.C.H."/>
            <person name="Morin E."/>
            <person name="Baudet D."/>
            <person name="Noel J."/>
            <person name="Ndikumana S."/>
            <person name="Charron P."/>
            <person name="St-Onge C."/>
            <person name="Giorgi J."/>
            <person name="Grigoriev I.V."/>
            <person name="Roux C."/>
            <person name="Martin F.M."/>
            <person name="Corradi N."/>
        </authorList>
    </citation>
    <scope>NUCLEOTIDE SEQUENCE [LARGE SCALE GENOMIC DNA]</scope>
    <source>
        <strain evidence="1 2">C2</strain>
    </source>
</reference>
<dbReference type="Proteomes" id="UP000233469">
    <property type="component" value="Unassembled WGS sequence"/>
</dbReference>
<gene>
    <name evidence="1" type="ORF">RhiirC2_779672</name>
</gene>
<name>A0A2N1N9A7_9GLOM</name>
<reference evidence="1 2" key="1">
    <citation type="submission" date="2016-04" db="EMBL/GenBank/DDBJ databases">
        <title>Genome analyses suggest a sexual origin of heterokaryosis in a supposedly ancient asexual fungus.</title>
        <authorList>
            <person name="Ropars J."/>
            <person name="Sedzielewska K."/>
            <person name="Noel J."/>
            <person name="Charron P."/>
            <person name="Farinelli L."/>
            <person name="Marton T."/>
            <person name="Kruger M."/>
            <person name="Pelin A."/>
            <person name="Brachmann A."/>
            <person name="Corradi N."/>
        </authorList>
    </citation>
    <scope>NUCLEOTIDE SEQUENCE [LARGE SCALE GENOMIC DNA]</scope>
    <source>
        <strain evidence="1 2">C2</strain>
    </source>
</reference>
<protein>
    <submittedName>
        <fullName evidence="1">Uncharacterized protein</fullName>
    </submittedName>
</protein>
<proteinExistence type="predicted"/>
<sequence>MQSTQRVKSINAVVHKAVASSSSMADVVEALDSRIKINNEIKKYFSSQIVKEIHKQICESILYRCERIDINETFAFDDNQLVYLKALLKLTSKGSIRKIWRIIPYMTTKTYQHIIILNDANGRKSGCCIHILLMSARWLQDNAWENIESI</sequence>
<dbReference type="VEuPathDB" id="FungiDB:FUN_023002"/>
<comment type="caution">
    <text evidence="1">The sequence shown here is derived from an EMBL/GenBank/DDBJ whole genome shotgun (WGS) entry which is preliminary data.</text>
</comment>
<evidence type="ECO:0000313" key="2">
    <source>
        <dbReference type="Proteomes" id="UP000233469"/>
    </source>
</evidence>
<dbReference type="AlphaFoldDB" id="A0A2N1N9A7"/>
<organism evidence="1 2">
    <name type="scientific">Rhizophagus irregularis</name>
    <dbReference type="NCBI Taxonomy" id="588596"/>
    <lineage>
        <taxon>Eukaryota</taxon>
        <taxon>Fungi</taxon>
        <taxon>Fungi incertae sedis</taxon>
        <taxon>Mucoromycota</taxon>
        <taxon>Glomeromycotina</taxon>
        <taxon>Glomeromycetes</taxon>
        <taxon>Glomerales</taxon>
        <taxon>Glomeraceae</taxon>
        <taxon>Rhizophagus</taxon>
    </lineage>
</organism>
<evidence type="ECO:0000313" key="1">
    <source>
        <dbReference type="EMBL" id="PKK70458.1"/>
    </source>
</evidence>
<accession>A0A2N1N9A7</accession>
<dbReference type="EMBL" id="LLXL01000615">
    <property type="protein sequence ID" value="PKK70458.1"/>
    <property type="molecule type" value="Genomic_DNA"/>
</dbReference>